<proteinExistence type="predicted"/>
<reference evidence="1" key="1">
    <citation type="journal article" name="Sci. Data">
        <title>Chromosome-scale genome assembly of the sea louse Caligus rogercresseyi by SMRT sequencing and Hi-C analysis.</title>
        <authorList>
            <person name="Gallardo-Escarate C."/>
            <person name="Valenzuela-Munoz V."/>
            <person name="Nunez-Acuna G."/>
            <person name="Valenzuela-Miranda D."/>
            <person name="Goncalves A.T."/>
            <person name="Escobar-Sepulveda H."/>
            <person name="Liachko I."/>
            <person name="Nelson B."/>
            <person name="Roberts S."/>
            <person name="Warren W."/>
        </authorList>
    </citation>
    <scope>NUCLEOTIDE SEQUENCE</scope>
    <source>
        <tissue evidence="1">Whole tissue</tissue>
    </source>
</reference>
<evidence type="ECO:0000313" key="2">
    <source>
        <dbReference type="Proteomes" id="UP000595437"/>
    </source>
</evidence>
<protein>
    <submittedName>
        <fullName evidence="1">Uncharacterized protein</fullName>
    </submittedName>
</protein>
<dbReference type="Proteomes" id="UP000595437">
    <property type="component" value="Chromosome 11"/>
</dbReference>
<keyword evidence="2" id="KW-1185">Reference proteome</keyword>
<sequence>MKRYYRTPSSGGANKKRTEDFLVKVMEAVKRGPTKSIRRLAWTMDVGTCTMSRL</sequence>
<dbReference type="EMBL" id="CP045900">
    <property type="protein sequence ID" value="QQP42298.1"/>
    <property type="molecule type" value="Genomic_DNA"/>
</dbReference>
<name>A0A7T8H2N0_CALRO</name>
<dbReference type="AlphaFoldDB" id="A0A7T8H2N0"/>
<organism evidence="1 2">
    <name type="scientific">Caligus rogercresseyi</name>
    <name type="common">Sea louse</name>
    <dbReference type="NCBI Taxonomy" id="217165"/>
    <lineage>
        <taxon>Eukaryota</taxon>
        <taxon>Metazoa</taxon>
        <taxon>Ecdysozoa</taxon>
        <taxon>Arthropoda</taxon>
        <taxon>Crustacea</taxon>
        <taxon>Multicrustacea</taxon>
        <taxon>Hexanauplia</taxon>
        <taxon>Copepoda</taxon>
        <taxon>Siphonostomatoida</taxon>
        <taxon>Caligidae</taxon>
        <taxon>Caligus</taxon>
    </lineage>
</organism>
<accession>A0A7T8H2N0</accession>
<gene>
    <name evidence="1" type="ORF">FKW44_016915</name>
</gene>
<evidence type="ECO:0000313" key="1">
    <source>
        <dbReference type="EMBL" id="QQP42298.1"/>
    </source>
</evidence>